<evidence type="ECO:0000259" key="2">
    <source>
        <dbReference type="Pfam" id="PF11396"/>
    </source>
</evidence>
<keyword evidence="1" id="KW-0732">Signal</keyword>
<dbReference type="Gene3D" id="3.10.450.360">
    <property type="match status" value="1"/>
</dbReference>
<dbReference type="Pfam" id="PF11396">
    <property type="entry name" value="PepSY_like"/>
    <property type="match status" value="1"/>
</dbReference>
<evidence type="ECO:0000256" key="1">
    <source>
        <dbReference type="SAM" id="SignalP"/>
    </source>
</evidence>
<organism evidence="3 4">
    <name type="scientific">Sphingobacterium multivorum</name>
    <dbReference type="NCBI Taxonomy" id="28454"/>
    <lineage>
        <taxon>Bacteria</taxon>
        <taxon>Pseudomonadati</taxon>
        <taxon>Bacteroidota</taxon>
        <taxon>Sphingobacteriia</taxon>
        <taxon>Sphingobacteriales</taxon>
        <taxon>Sphingobacteriaceae</taxon>
        <taxon>Sphingobacterium</taxon>
    </lineage>
</organism>
<keyword evidence="4" id="KW-1185">Reference proteome</keyword>
<name>A0ABX7CT45_SPHMU</name>
<gene>
    <name evidence="3" type="ORF">I6I98_04155</name>
</gene>
<feature type="domain" description="Putative beta-lactamase-inhibitor-like PepSY-like" evidence="2">
    <location>
        <begin position="53"/>
        <end position="138"/>
    </location>
</feature>
<reference evidence="3 4" key="1">
    <citation type="submission" date="2021-01" db="EMBL/GenBank/DDBJ databases">
        <title>FDA dAtabase for Regulatory Grade micrObial Sequences (FDA-ARGOS): Supporting development and validation of Infectious Disease Dx tests.</title>
        <authorList>
            <person name="Sproer C."/>
            <person name="Gronow S."/>
            <person name="Severitt S."/>
            <person name="Schroder I."/>
            <person name="Tallon L."/>
            <person name="Sadzewicz L."/>
            <person name="Zhao X."/>
            <person name="Boylan J."/>
            <person name="Ott S."/>
            <person name="Bowen H."/>
            <person name="Vavikolanu K."/>
            <person name="Mehta A."/>
            <person name="Aluvathingal J."/>
            <person name="Nadendla S."/>
            <person name="Lowell S."/>
            <person name="Myers T."/>
            <person name="Yan Y."/>
            <person name="Sichtig H."/>
        </authorList>
    </citation>
    <scope>NUCLEOTIDE SEQUENCE [LARGE SCALE GENOMIC DNA]</scope>
    <source>
        <strain evidence="3 4">FDAARGOS_1141</strain>
    </source>
</reference>
<dbReference type="Proteomes" id="UP000595498">
    <property type="component" value="Chromosome"/>
</dbReference>
<feature type="signal peptide" evidence="1">
    <location>
        <begin position="1"/>
        <end position="19"/>
    </location>
</feature>
<protein>
    <submittedName>
        <fullName evidence="3">PepSY-like domain-containing protein</fullName>
    </submittedName>
</protein>
<dbReference type="InterPro" id="IPR021533">
    <property type="entry name" value="PepSY-like"/>
</dbReference>
<proteinExistence type="predicted"/>
<feature type="chain" id="PRO_5046680222" evidence="1">
    <location>
        <begin position="20"/>
        <end position="142"/>
    </location>
</feature>
<dbReference type="SUPFAM" id="SSF160574">
    <property type="entry name" value="BT0923-like"/>
    <property type="match status" value="1"/>
</dbReference>
<evidence type="ECO:0000313" key="3">
    <source>
        <dbReference type="EMBL" id="QQT54458.1"/>
    </source>
</evidence>
<dbReference type="EMBL" id="CP068224">
    <property type="protein sequence ID" value="QQT54458.1"/>
    <property type="molecule type" value="Genomic_DNA"/>
</dbReference>
<sequence>MKRLIFILALMVSVSLVKAQEVSEKKVPSVIRLAFQQKYPNVKSVKWEKERGNYEAGFKDGKINYSVLINAAGHIIETEVGIPVGELPANAKSYIIKNYPHKNIKEAAKITDARNNVSYEAEVDGRDLIFDDKGKFLKEVRD</sequence>
<accession>A0ABX7CT45</accession>
<evidence type="ECO:0000313" key="4">
    <source>
        <dbReference type="Proteomes" id="UP000595498"/>
    </source>
</evidence>